<dbReference type="GO" id="GO:0045292">
    <property type="term" value="P:mRNA cis splicing, via spliceosome"/>
    <property type="evidence" value="ECO:0007669"/>
    <property type="project" value="InterPro"/>
</dbReference>
<evidence type="ECO:0000256" key="6">
    <source>
        <dbReference type="PROSITE-ProRule" id="PRU00176"/>
    </source>
</evidence>
<dbReference type="InterPro" id="IPR000504">
    <property type="entry name" value="RRM_dom"/>
</dbReference>
<evidence type="ECO:0000313" key="10">
    <source>
        <dbReference type="Proteomes" id="UP000011082"/>
    </source>
</evidence>
<dbReference type="InParanoid" id="L2GM01"/>
<evidence type="ECO:0000259" key="8">
    <source>
        <dbReference type="PROSITE" id="PS50102"/>
    </source>
</evidence>
<name>L2GM01_VITCO</name>
<feature type="domain" description="RRM" evidence="8">
    <location>
        <begin position="36"/>
        <end position="114"/>
    </location>
</feature>
<dbReference type="FunCoup" id="L2GM01">
    <property type="interactions" value="118"/>
</dbReference>
<dbReference type="GO" id="GO:0000339">
    <property type="term" value="F:RNA cap binding"/>
    <property type="evidence" value="ECO:0007669"/>
    <property type="project" value="EnsemblFungi"/>
</dbReference>
<dbReference type="Proteomes" id="UP000011082">
    <property type="component" value="Unassembled WGS sequence"/>
</dbReference>
<keyword evidence="3 7" id="KW-0507">mRNA processing</keyword>
<dbReference type="OrthoDB" id="201398at2759"/>
<keyword evidence="6 7" id="KW-0694">RNA-binding</keyword>
<evidence type="ECO:0000256" key="7">
    <source>
        <dbReference type="RuleBase" id="RU364036"/>
    </source>
</evidence>
<reference evidence="10" key="1">
    <citation type="submission" date="2011-05" db="EMBL/GenBank/DDBJ databases">
        <title>The genome sequence of Vittaforma corneae strain ATCC 50505.</title>
        <authorList>
            <consortium name="The Broad Institute Genome Sequencing Platform"/>
            <person name="Cuomo C."/>
            <person name="Didier E."/>
            <person name="Bowers L."/>
            <person name="Young S.K."/>
            <person name="Zeng Q."/>
            <person name="Gargeya S."/>
            <person name="Fitzgerald M."/>
            <person name="Haas B."/>
            <person name="Abouelleil A."/>
            <person name="Alvarado L."/>
            <person name="Arachchi H.M."/>
            <person name="Berlin A."/>
            <person name="Chapman S.B."/>
            <person name="Gearin G."/>
            <person name="Goldberg J."/>
            <person name="Griggs A."/>
            <person name="Gujja S."/>
            <person name="Hansen M."/>
            <person name="Heiman D."/>
            <person name="Howarth C."/>
            <person name="Larimer J."/>
            <person name="Lui A."/>
            <person name="MacDonald P.J.P."/>
            <person name="McCowen C."/>
            <person name="Montmayeur A."/>
            <person name="Murphy C."/>
            <person name="Neiman D."/>
            <person name="Pearson M."/>
            <person name="Priest M."/>
            <person name="Roberts A."/>
            <person name="Saif S."/>
            <person name="Shea T."/>
            <person name="Sisk P."/>
            <person name="Stolte C."/>
            <person name="Sykes S."/>
            <person name="Wortman J."/>
            <person name="Nusbaum C."/>
            <person name="Birren B."/>
        </authorList>
    </citation>
    <scope>NUCLEOTIDE SEQUENCE [LARGE SCALE GENOMIC DNA]</scope>
    <source>
        <strain evidence="10">ATCC 50505</strain>
    </source>
</reference>
<dbReference type="Pfam" id="PF00076">
    <property type="entry name" value="RRM_1"/>
    <property type="match status" value="1"/>
</dbReference>
<dbReference type="InterPro" id="IPR027157">
    <property type="entry name" value="NCBP2"/>
</dbReference>
<evidence type="ECO:0000313" key="9">
    <source>
        <dbReference type="EMBL" id="ELA41644.1"/>
    </source>
</evidence>
<dbReference type="InterPro" id="IPR012677">
    <property type="entry name" value="Nucleotide-bd_a/b_plait_sf"/>
</dbReference>
<dbReference type="GO" id="GO:0000956">
    <property type="term" value="P:nuclear-transcribed mRNA catabolic process"/>
    <property type="evidence" value="ECO:0007669"/>
    <property type="project" value="EnsemblFungi"/>
</dbReference>
<keyword evidence="5 7" id="KW-0539">Nucleus</keyword>
<keyword evidence="4 7" id="KW-0508">mRNA splicing</keyword>
<dbReference type="Gene3D" id="3.30.70.330">
    <property type="match status" value="1"/>
</dbReference>
<dbReference type="GO" id="GO:0031124">
    <property type="term" value="P:mRNA 3'-end processing"/>
    <property type="evidence" value="ECO:0007669"/>
    <property type="project" value="EnsemblFungi"/>
</dbReference>
<evidence type="ECO:0000256" key="2">
    <source>
        <dbReference type="ARBA" id="ARBA00010725"/>
    </source>
</evidence>
<dbReference type="GO" id="GO:0006970">
    <property type="term" value="P:response to osmotic stress"/>
    <property type="evidence" value="ECO:0007669"/>
    <property type="project" value="EnsemblFungi"/>
</dbReference>
<dbReference type="GeneID" id="19881988"/>
<proteinExistence type="inferred from homology"/>
<dbReference type="VEuPathDB" id="MicrosporidiaDB:VICG_01277"/>
<evidence type="ECO:0000256" key="1">
    <source>
        <dbReference type="ARBA" id="ARBA00004123"/>
    </source>
</evidence>
<dbReference type="PROSITE" id="PS50102">
    <property type="entry name" value="RRM"/>
    <property type="match status" value="1"/>
</dbReference>
<protein>
    <recommendedName>
        <fullName evidence="7">Nuclear cap-binding protein subunit 2</fullName>
    </recommendedName>
    <alternativeName>
        <fullName evidence="7">20 kDa nuclear cap-binding protein</fullName>
    </alternativeName>
</protein>
<dbReference type="GO" id="GO:0005846">
    <property type="term" value="C:nuclear cap binding complex"/>
    <property type="evidence" value="ECO:0007669"/>
    <property type="project" value="EnsemblFungi"/>
</dbReference>
<dbReference type="PANTHER" id="PTHR18847">
    <property type="entry name" value="20 KD NUCLEAR CAP BINDING PROTEIN"/>
    <property type="match status" value="1"/>
</dbReference>
<evidence type="ECO:0000256" key="3">
    <source>
        <dbReference type="ARBA" id="ARBA00022664"/>
    </source>
</evidence>
<dbReference type="OMA" id="IMGINRN"/>
<dbReference type="InterPro" id="IPR035979">
    <property type="entry name" value="RBD_domain_sf"/>
</dbReference>
<sequence>MELAKYFAMEDDNRIYIEKSFKGTQEEYLKALEDSKTIYVSNIDENIKEERLWMLFSMVGEVKRVIMGINRGLLTFCGFCFVEFERKEDADNAIIFFKDFCLDGKFLKVDKDMGFAENRQYGRGVFGGTVRSDNKRRRYS</sequence>
<dbReference type="STRING" id="993615.L2GM01"/>
<dbReference type="HOGENOM" id="CLU_070952_2_1_1"/>
<dbReference type="RefSeq" id="XP_007604723.1">
    <property type="nucleotide sequence ID" value="XM_007604661.1"/>
</dbReference>
<dbReference type="SMART" id="SM00360">
    <property type="entry name" value="RRM"/>
    <property type="match status" value="1"/>
</dbReference>
<dbReference type="GO" id="GO:0042789">
    <property type="term" value="P:mRNA transcription by RNA polymerase II"/>
    <property type="evidence" value="ECO:0007669"/>
    <property type="project" value="EnsemblFungi"/>
</dbReference>
<dbReference type="AlphaFoldDB" id="L2GM01"/>
<dbReference type="EMBL" id="JH370140">
    <property type="protein sequence ID" value="ELA41644.1"/>
    <property type="molecule type" value="Genomic_DNA"/>
</dbReference>
<dbReference type="GO" id="GO:0000243">
    <property type="term" value="C:commitment complex"/>
    <property type="evidence" value="ECO:0007669"/>
    <property type="project" value="EnsemblFungi"/>
</dbReference>
<comment type="similarity">
    <text evidence="2 7">Belongs to the RRM NCBP2 family.</text>
</comment>
<comment type="subcellular location">
    <subcellularLocation>
        <location evidence="1 7">Nucleus</location>
    </subcellularLocation>
</comment>
<accession>L2GM01</accession>
<dbReference type="SUPFAM" id="SSF54928">
    <property type="entry name" value="RNA-binding domain, RBD"/>
    <property type="match status" value="1"/>
</dbReference>
<dbReference type="GO" id="GO:0006406">
    <property type="term" value="P:mRNA export from nucleus"/>
    <property type="evidence" value="ECO:0007669"/>
    <property type="project" value="EnsemblFungi"/>
</dbReference>
<evidence type="ECO:0000256" key="4">
    <source>
        <dbReference type="ARBA" id="ARBA00023187"/>
    </source>
</evidence>
<organism evidence="9 10">
    <name type="scientific">Vittaforma corneae (strain ATCC 50505)</name>
    <name type="common">Microsporidian parasite</name>
    <name type="synonym">Nosema corneum</name>
    <dbReference type="NCBI Taxonomy" id="993615"/>
    <lineage>
        <taxon>Eukaryota</taxon>
        <taxon>Fungi</taxon>
        <taxon>Fungi incertae sedis</taxon>
        <taxon>Microsporidia</taxon>
        <taxon>Nosematidae</taxon>
        <taxon>Vittaforma</taxon>
    </lineage>
</organism>
<gene>
    <name evidence="9" type="ORF">VICG_01277</name>
</gene>
<dbReference type="PANTHER" id="PTHR18847:SF0">
    <property type="entry name" value="NUCLEAR CAP-BINDING PROTEIN SUBUNIT 2"/>
    <property type="match status" value="1"/>
</dbReference>
<evidence type="ECO:0000256" key="5">
    <source>
        <dbReference type="ARBA" id="ARBA00023242"/>
    </source>
</evidence>
<keyword evidence="10" id="KW-1185">Reference proteome</keyword>